<organism evidence="1 2">
    <name type="scientific">Coraliomargarita akajimensis (strain DSM 45221 / IAM 15411 / JCM 23193 / KCTC 12865 / 04OKA010-24)</name>
    <dbReference type="NCBI Taxonomy" id="583355"/>
    <lineage>
        <taxon>Bacteria</taxon>
        <taxon>Pseudomonadati</taxon>
        <taxon>Verrucomicrobiota</taxon>
        <taxon>Opitutia</taxon>
        <taxon>Puniceicoccales</taxon>
        <taxon>Coraliomargaritaceae</taxon>
        <taxon>Coraliomargarita</taxon>
    </lineage>
</organism>
<dbReference type="InterPro" id="IPR009367">
    <property type="entry name" value="Elm1-like"/>
</dbReference>
<proteinExistence type="predicted"/>
<dbReference type="KEGG" id="caa:Caka_2537"/>
<dbReference type="EMBL" id="CP001998">
    <property type="protein sequence ID" value="ADE55553.1"/>
    <property type="molecule type" value="Genomic_DNA"/>
</dbReference>
<dbReference type="STRING" id="583355.Caka_2537"/>
<dbReference type="HOGENOM" id="CLU_938851_0_0_0"/>
<dbReference type="RefSeq" id="WP_013044275.1">
    <property type="nucleotide sequence ID" value="NC_014008.1"/>
</dbReference>
<dbReference type="OrthoDB" id="1865at2"/>
<evidence type="ECO:0000313" key="1">
    <source>
        <dbReference type="EMBL" id="ADE55553.1"/>
    </source>
</evidence>
<dbReference type="Proteomes" id="UP000000925">
    <property type="component" value="Chromosome"/>
</dbReference>
<accession>D5EP43</accession>
<protein>
    <recommendedName>
        <fullName evidence="3">Nucleoside-diphosphate sugar epimerase</fullName>
    </recommendedName>
</protein>
<evidence type="ECO:0000313" key="2">
    <source>
        <dbReference type="Proteomes" id="UP000000925"/>
    </source>
</evidence>
<evidence type="ECO:0008006" key="3">
    <source>
        <dbReference type="Google" id="ProtNLM"/>
    </source>
</evidence>
<dbReference type="AlphaFoldDB" id="D5EP43"/>
<dbReference type="eggNOG" id="COG3660">
    <property type="taxonomic scope" value="Bacteria"/>
</dbReference>
<dbReference type="Pfam" id="PF06258">
    <property type="entry name" value="Mito_fiss_Elm1"/>
    <property type="match status" value="1"/>
</dbReference>
<keyword evidence="2" id="KW-1185">Reference proteome</keyword>
<name>D5EP43_CORAD</name>
<reference evidence="1 2" key="1">
    <citation type="journal article" date="2010" name="Stand. Genomic Sci.">
        <title>Complete genome sequence of Coraliomargarita akajimensis type strain (04OKA010-24).</title>
        <authorList>
            <person name="Mavromatis K."/>
            <person name="Abt B."/>
            <person name="Brambilla E."/>
            <person name="Lapidus A."/>
            <person name="Copeland A."/>
            <person name="Deshpande S."/>
            <person name="Nolan M."/>
            <person name="Lucas S."/>
            <person name="Tice H."/>
            <person name="Cheng J.F."/>
            <person name="Han C."/>
            <person name="Detter J.C."/>
            <person name="Woyke T."/>
            <person name="Goodwin L."/>
            <person name="Pitluck S."/>
            <person name="Held B."/>
            <person name="Brettin T."/>
            <person name="Tapia R."/>
            <person name="Ivanova N."/>
            <person name="Mikhailova N."/>
            <person name="Pati A."/>
            <person name="Liolios K."/>
            <person name="Chen A."/>
            <person name="Palaniappan K."/>
            <person name="Land M."/>
            <person name="Hauser L."/>
            <person name="Chang Y.J."/>
            <person name="Jeffries C.D."/>
            <person name="Rohde M."/>
            <person name="Goker M."/>
            <person name="Bristow J."/>
            <person name="Eisen J.A."/>
            <person name="Markowitz V."/>
            <person name="Hugenholtz P."/>
            <person name="Klenk H.P."/>
            <person name="Kyrpides N.C."/>
        </authorList>
    </citation>
    <scope>NUCLEOTIDE SEQUENCE [LARGE SCALE GENOMIC DNA]</scope>
    <source>
        <strain evidence="2">DSM 45221 / IAM 15411 / JCM 23193 / KCTC 12865</strain>
    </source>
</reference>
<gene>
    <name evidence="1" type="ordered locus">Caka_2537</name>
</gene>
<sequence>MTAPSTQTGDHAPICIWRIVDGKPGHESQTAGLVQALGDMAQVDVYDLPVSGRLTALSQWLCGRFSAGKDLPAPDLILGAGHGTHLSVLAAKRRFGGRAVILMQPSLPLRLFDLCLIPEHDDPADLPNVVQTYGVLNTIRPAANASLVRGLVLIGGPSTHHGWDTEGIVAQVVACAQANRDVEWVLTTSRRTPDLSEAALLALDEPNLKVVPFAQTERGWVAERLQECGLAWVSEDSVSMVYEALSSGARVGLLQVPAKGKSSRVIRGVNTLVSAGYVSRWVPAGPDLSALEEGEEHRFAEAERCARRVLDLLGPAH</sequence>